<keyword evidence="10" id="KW-1185">Reference proteome</keyword>
<name>A0A1I8A147_9BILA</name>
<dbReference type="PANTHER" id="PTHR15239:SF6">
    <property type="entry name" value="RIBOSOME QUALITY CONTROL COMPLEX SUBUNIT NEMF"/>
    <property type="match status" value="1"/>
</dbReference>
<evidence type="ECO:0000256" key="4">
    <source>
        <dbReference type="ARBA" id="ARBA00022490"/>
    </source>
</evidence>
<dbReference type="GO" id="GO:0000049">
    <property type="term" value="F:tRNA binding"/>
    <property type="evidence" value="ECO:0007669"/>
    <property type="project" value="TreeGrafter"/>
</dbReference>
<dbReference type="GO" id="GO:0043023">
    <property type="term" value="F:ribosomal large subunit binding"/>
    <property type="evidence" value="ECO:0007669"/>
    <property type="project" value="TreeGrafter"/>
</dbReference>
<sequence>MKNRFSTLDVAASVNDLQSALGMRVVNVYDIDSKTYLIKLQKPDYKCVILFECGKRLHRTSFDWPKAQFPSSFSMKFRKHIKQKRLESIRQMGVDRVVDMQFGEDNRACHVIVELYDRGNIVLTDHNYIILNVLRPRTDKDNDVKFSVKERYPIDIARQFEDLPTREDLFEILSSAKKKDALKRVLSTKTPFGPPIVEHGLVKTGFPPNYQMTGERIDDAFIEKVQSSLLEAAKLTEQVRCSKKGFVIYKREKGQEEGEEMQKYEEYHPVLFEQYLKSEDKSLGFQEFELFGDAVDEFYSKIEEQKAQQRAIHAKNEALKKLDNVKKDHVKRVEALQKAQIDQEEKAERIFANIELVDRAIVVIQSAIANKLSWDDIDDMRKNAASQGDPVAQSISKMNLGSNMISLTLGDPADPEAEALEVDIDLSLTAYQNSRKYFTDKKAAFLKEQKTIESSQKALQSAQAKTKQTLDKVSQHVDSLVRQRKPMWFEKFFWFISSENYLVVGGRDAHQNELLVKRYLRPGDVYVHADVRGASSVVVRNKGARSEEPIPPKTLEEAGTMAICYSTAWEAKVVVNAWWVRHDQVSRTAPSGEYLSTGSFMIRGKKNYLPGSQMQMGFGLLFQLDEDSLERHKDERKVCASIAGSVCGSLSVDTEAEQDLLADEKEEEEEAGSDDSDSDQPEFPDIEIGLAATRISHDDQGEEYTILQLGPSTGKGGRRQPTAREQYLEKLRQEEEKTKAEERKKVAMGQADKPLTKRQKHKLDKIKKKYKDQDDEERAVRIELLASANKQKAVKGKRRQRQAEAAAEDAKLRFGPRPEKKGEKTEEKELAEEREEVEEDAAGEEGGAPEEDGPDEEEEGEKEDEEEKILNSLTWKPVEEDSILNVVAVVAPYQVMNGFKYKVKLTPGTGKRSKAVKTAMSLFQRDKLGTPAEQKLISALGAADDRLSVNIPGKVRVSAPELFRKKK</sequence>
<reference evidence="11" key="1">
    <citation type="submission" date="2016-11" db="UniProtKB">
        <authorList>
            <consortium name="WormBaseParasite"/>
        </authorList>
    </citation>
    <scope>IDENTIFICATION</scope>
</reference>
<dbReference type="GO" id="GO:0072344">
    <property type="term" value="P:rescue of stalled ribosome"/>
    <property type="evidence" value="ECO:0007669"/>
    <property type="project" value="TreeGrafter"/>
</dbReference>
<feature type="compositionally biased region" description="Basic and acidic residues" evidence="7">
    <location>
        <begin position="808"/>
        <end position="828"/>
    </location>
</feature>
<evidence type="ECO:0000256" key="7">
    <source>
        <dbReference type="SAM" id="MobiDB-lite"/>
    </source>
</evidence>
<evidence type="ECO:0000256" key="3">
    <source>
        <dbReference type="ARBA" id="ARBA00008318"/>
    </source>
</evidence>
<evidence type="ECO:0000256" key="2">
    <source>
        <dbReference type="ARBA" id="ARBA00004496"/>
    </source>
</evidence>
<dbReference type="AlphaFoldDB" id="A0A1I8A147"/>
<dbReference type="Pfam" id="PF05670">
    <property type="entry name" value="NFACT-R_1"/>
    <property type="match status" value="1"/>
</dbReference>
<evidence type="ECO:0000313" key="11">
    <source>
        <dbReference type="WBParaSite" id="L893_g31942.t1"/>
    </source>
</evidence>
<accession>A0A1I8A147</accession>
<evidence type="ECO:0000259" key="8">
    <source>
        <dbReference type="Pfam" id="PF05670"/>
    </source>
</evidence>
<evidence type="ECO:0000256" key="1">
    <source>
        <dbReference type="ARBA" id="ARBA00004123"/>
    </source>
</evidence>
<dbReference type="Pfam" id="PF05833">
    <property type="entry name" value="NFACT_N"/>
    <property type="match status" value="1"/>
</dbReference>
<keyword evidence="5" id="KW-0175">Coiled coil</keyword>
<feature type="compositionally biased region" description="Basic residues" evidence="7">
    <location>
        <begin position="756"/>
        <end position="770"/>
    </location>
</feature>
<keyword evidence="4" id="KW-0963">Cytoplasm</keyword>
<dbReference type="GO" id="GO:0005737">
    <property type="term" value="C:cytoplasm"/>
    <property type="evidence" value="ECO:0007669"/>
    <property type="project" value="UniProtKB-SubCell"/>
</dbReference>
<feature type="compositionally biased region" description="Basic and acidic residues" evidence="7">
    <location>
        <begin position="726"/>
        <end position="745"/>
    </location>
</feature>
<dbReference type="PANTHER" id="PTHR15239">
    <property type="entry name" value="NUCLEAR EXPORT MEDIATOR FACTOR NEMF"/>
    <property type="match status" value="1"/>
</dbReference>
<dbReference type="Gene3D" id="2.30.310.10">
    <property type="entry name" value="ibrinogen binding protein from staphylococcus aureus domain"/>
    <property type="match status" value="1"/>
</dbReference>
<dbReference type="InterPro" id="IPR021846">
    <property type="entry name" value="NFACT-C"/>
</dbReference>
<dbReference type="Pfam" id="PF11923">
    <property type="entry name" value="NFACT-C"/>
    <property type="match status" value="1"/>
</dbReference>
<evidence type="ECO:0000313" key="10">
    <source>
        <dbReference type="Proteomes" id="UP000095287"/>
    </source>
</evidence>
<feature type="domain" description="NFACT protein C-terminal" evidence="9">
    <location>
        <begin position="864"/>
        <end position="957"/>
    </location>
</feature>
<feature type="region of interest" description="Disordered" evidence="7">
    <location>
        <begin position="661"/>
        <end position="683"/>
    </location>
</feature>
<dbReference type="WBParaSite" id="L893_g31942.t1">
    <property type="protein sequence ID" value="L893_g31942.t1"/>
    <property type="gene ID" value="L893_g31942"/>
</dbReference>
<feature type="region of interest" description="Disordered" evidence="7">
    <location>
        <begin position="706"/>
        <end position="873"/>
    </location>
</feature>
<evidence type="ECO:0000256" key="5">
    <source>
        <dbReference type="ARBA" id="ARBA00023054"/>
    </source>
</evidence>
<dbReference type="FunFam" id="2.30.310.10:FF:000001">
    <property type="entry name" value="Nuclear export mediator factor Nemf"/>
    <property type="match status" value="1"/>
</dbReference>
<dbReference type="InterPro" id="IPR051608">
    <property type="entry name" value="RQC_Subunit_NEMF"/>
</dbReference>
<dbReference type="InterPro" id="IPR008532">
    <property type="entry name" value="NFACT_RNA-bd"/>
</dbReference>
<evidence type="ECO:0000256" key="6">
    <source>
        <dbReference type="ARBA" id="ARBA00023242"/>
    </source>
</evidence>
<dbReference type="NCBIfam" id="NF041120">
    <property type="entry name" value="RqcH_arch"/>
    <property type="match status" value="1"/>
</dbReference>
<dbReference type="GO" id="GO:1990112">
    <property type="term" value="C:RQC complex"/>
    <property type="evidence" value="ECO:0007669"/>
    <property type="project" value="TreeGrafter"/>
</dbReference>
<comment type="similarity">
    <text evidence="3">Belongs to the NEMF family.</text>
</comment>
<proteinExistence type="inferred from homology"/>
<organism evidence="10 11">
    <name type="scientific">Steinernema glaseri</name>
    <dbReference type="NCBI Taxonomy" id="37863"/>
    <lineage>
        <taxon>Eukaryota</taxon>
        <taxon>Metazoa</taxon>
        <taxon>Ecdysozoa</taxon>
        <taxon>Nematoda</taxon>
        <taxon>Chromadorea</taxon>
        <taxon>Rhabditida</taxon>
        <taxon>Tylenchina</taxon>
        <taxon>Panagrolaimomorpha</taxon>
        <taxon>Strongyloidoidea</taxon>
        <taxon>Steinernematidae</taxon>
        <taxon>Steinernema</taxon>
    </lineage>
</organism>
<evidence type="ECO:0000259" key="9">
    <source>
        <dbReference type="Pfam" id="PF11923"/>
    </source>
</evidence>
<dbReference type="GO" id="GO:0005634">
    <property type="term" value="C:nucleus"/>
    <property type="evidence" value="ECO:0007669"/>
    <property type="project" value="UniProtKB-SubCell"/>
</dbReference>
<keyword evidence="6" id="KW-0539">Nucleus</keyword>
<protein>
    <submittedName>
        <fullName evidence="11">NFACT-R_1 domain-containing protein</fullName>
    </submittedName>
</protein>
<feature type="compositionally biased region" description="Acidic residues" evidence="7">
    <location>
        <begin position="829"/>
        <end position="867"/>
    </location>
</feature>
<feature type="domain" description="NFACT RNA-binding" evidence="8">
    <location>
        <begin position="491"/>
        <end position="604"/>
    </location>
</feature>
<dbReference type="GO" id="GO:1990116">
    <property type="term" value="P:ribosome-associated ubiquitin-dependent protein catabolic process"/>
    <property type="evidence" value="ECO:0007669"/>
    <property type="project" value="TreeGrafter"/>
</dbReference>
<comment type="subcellular location">
    <subcellularLocation>
        <location evidence="2">Cytoplasm</location>
    </subcellularLocation>
    <subcellularLocation>
        <location evidence="1">Nucleus</location>
    </subcellularLocation>
</comment>
<dbReference type="Proteomes" id="UP000095287">
    <property type="component" value="Unplaced"/>
</dbReference>